<dbReference type="InterPro" id="IPR036937">
    <property type="entry name" value="Adhesion_dom_fimbrial_sf"/>
</dbReference>
<evidence type="ECO:0000256" key="1">
    <source>
        <dbReference type="SAM" id="SignalP"/>
    </source>
</evidence>
<dbReference type="SUPFAM" id="SSF49401">
    <property type="entry name" value="Bacterial adhesins"/>
    <property type="match status" value="1"/>
</dbReference>
<dbReference type="Pfam" id="PF00419">
    <property type="entry name" value="Fimbrial"/>
    <property type="match status" value="1"/>
</dbReference>
<accession>A0A2N3J052</accession>
<dbReference type="Proteomes" id="UP000233467">
    <property type="component" value="Unassembled WGS sequence"/>
</dbReference>
<dbReference type="PANTHER" id="PTHR33420">
    <property type="entry name" value="FIMBRIAL SUBUNIT ELFA-RELATED"/>
    <property type="match status" value="1"/>
</dbReference>
<dbReference type="GO" id="GO:0043709">
    <property type="term" value="P:cell adhesion involved in single-species biofilm formation"/>
    <property type="evidence" value="ECO:0007669"/>
    <property type="project" value="TreeGrafter"/>
</dbReference>
<reference evidence="3 4" key="1">
    <citation type="journal article" date="2017" name="Front. Microbiol.">
        <title>Strong Genomic and Phenotypic Heterogeneity in the Aeromonas sobria Species Complex.</title>
        <authorList>
            <person name="Gauthier J."/>
            <person name="Vincent A.T."/>
            <person name="Charette S.J."/>
            <person name="Derome N."/>
        </authorList>
    </citation>
    <scope>NUCLEOTIDE SEQUENCE [LARGE SCALE GENOMIC DNA]</scope>
    <source>
        <strain evidence="3 4">TM18</strain>
    </source>
</reference>
<keyword evidence="4" id="KW-1185">Reference proteome</keyword>
<dbReference type="RefSeq" id="WP_101324550.1">
    <property type="nucleotide sequence ID" value="NZ_NQMM01000027.1"/>
</dbReference>
<evidence type="ECO:0000313" key="3">
    <source>
        <dbReference type="EMBL" id="PKQ78827.1"/>
    </source>
</evidence>
<dbReference type="InterPro" id="IPR000259">
    <property type="entry name" value="Adhesion_dom_fimbrial"/>
</dbReference>
<sequence>MNMNKIVTALGFSAIMVCGSVMAAGNQGGGKVTFIGEIINAPCSVDPDSVDQIVQLGQVSTKELVTGGESDAQPFTIGLRNCEIDEGLDSIKVTFSGVADPQQADLLVLGSGEAKGAGIAMTAPGGGKVELGKPTAAFKLTNGNNDLVFNAALKGYAVQDVQPLVAGSFTTVTNFVLAYE</sequence>
<dbReference type="InterPro" id="IPR008966">
    <property type="entry name" value="Adhesion_dom_sf"/>
</dbReference>
<feature type="domain" description="Fimbrial-type adhesion" evidence="2">
    <location>
        <begin position="34"/>
        <end position="179"/>
    </location>
</feature>
<comment type="caution">
    <text evidence="3">The sequence shown here is derived from an EMBL/GenBank/DDBJ whole genome shotgun (WGS) entry which is preliminary data.</text>
</comment>
<dbReference type="AlphaFoldDB" id="A0A2N3J052"/>
<evidence type="ECO:0000313" key="4">
    <source>
        <dbReference type="Proteomes" id="UP000233467"/>
    </source>
</evidence>
<dbReference type="EMBL" id="NQMM01000027">
    <property type="protein sequence ID" value="PKQ78827.1"/>
    <property type="molecule type" value="Genomic_DNA"/>
</dbReference>
<name>A0A2N3J052_AERSO</name>
<feature type="signal peptide" evidence="1">
    <location>
        <begin position="1"/>
        <end position="23"/>
    </location>
</feature>
<dbReference type="Gene3D" id="2.60.40.1090">
    <property type="entry name" value="Fimbrial-type adhesion domain"/>
    <property type="match status" value="1"/>
</dbReference>
<dbReference type="InterPro" id="IPR050263">
    <property type="entry name" value="Bact_Fimbrial_Adh_Pro"/>
</dbReference>
<dbReference type="PANTHER" id="PTHR33420:SF26">
    <property type="entry name" value="FIMBRIAL SUBUNIT"/>
    <property type="match status" value="1"/>
</dbReference>
<proteinExistence type="predicted"/>
<evidence type="ECO:0000259" key="2">
    <source>
        <dbReference type="Pfam" id="PF00419"/>
    </source>
</evidence>
<gene>
    <name evidence="3" type="ORF">CJP16_09810</name>
</gene>
<protein>
    <submittedName>
        <fullName evidence="3">Fimbrial protein</fullName>
    </submittedName>
</protein>
<organism evidence="3 4">
    <name type="scientific">Aeromonas sobria</name>
    <dbReference type="NCBI Taxonomy" id="646"/>
    <lineage>
        <taxon>Bacteria</taxon>
        <taxon>Pseudomonadati</taxon>
        <taxon>Pseudomonadota</taxon>
        <taxon>Gammaproteobacteria</taxon>
        <taxon>Aeromonadales</taxon>
        <taxon>Aeromonadaceae</taxon>
        <taxon>Aeromonas</taxon>
    </lineage>
</organism>
<feature type="chain" id="PRO_5014982039" evidence="1">
    <location>
        <begin position="24"/>
        <end position="180"/>
    </location>
</feature>
<keyword evidence="1" id="KW-0732">Signal</keyword>
<dbReference type="GO" id="GO:0009289">
    <property type="term" value="C:pilus"/>
    <property type="evidence" value="ECO:0007669"/>
    <property type="project" value="InterPro"/>
</dbReference>